<organism evidence="1 2">
    <name type="scientific">Syntrophus aciditrophicus (strain SB)</name>
    <dbReference type="NCBI Taxonomy" id="56780"/>
    <lineage>
        <taxon>Bacteria</taxon>
        <taxon>Pseudomonadati</taxon>
        <taxon>Thermodesulfobacteriota</taxon>
        <taxon>Syntrophia</taxon>
        <taxon>Syntrophales</taxon>
        <taxon>Syntrophaceae</taxon>
        <taxon>Syntrophus</taxon>
    </lineage>
</organism>
<dbReference type="InParanoid" id="Q2LTB8"/>
<name>Q2LTB8_SYNAS</name>
<evidence type="ECO:0000313" key="1">
    <source>
        <dbReference type="EMBL" id="ABC77329.1"/>
    </source>
</evidence>
<dbReference type="Proteomes" id="UP000001933">
    <property type="component" value="Chromosome"/>
</dbReference>
<dbReference type="InterPro" id="IPR027417">
    <property type="entry name" value="P-loop_NTPase"/>
</dbReference>
<dbReference type="OrthoDB" id="368791at2"/>
<proteinExistence type="predicted"/>
<reference evidence="1 2" key="1">
    <citation type="journal article" date="2007" name="Proc. Natl. Acad. Sci. U.S.A.">
        <title>The genome of Syntrophus aciditrophicus: life at the thermodynamic limit of microbial growth.</title>
        <authorList>
            <person name="McInerney M.J."/>
            <person name="Rohlin L."/>
            <person name="Mouttaki H."/>
            <person name="Kim U."/>
            <person name="Krupp R.S."/>
            <person name="Rios-Hernandez L."/>
            <person name="Sieber J."/>
            <person name="Struchtemeyer C.G."/>
            <person name="Bhattacharyya A."/>
            <person name="Campbell J.W."/>
            <person name="Gunsalus R.P."/>
        </authorList>
    </citation>
    <scope>NUCLEOTIDE SEQUENCE [LARGE SCALE GENOMIC DNA]</scope>
    <source>
        <strain evidence="1 2">SB</strain>
    </source>
</reference>
<dbReference type="Gene3D" id="3.40.50.300">
    <property type="entry name" value="P-loop containing nucleotide triphosphate hydrolases"/>
    <property type="match status" value="1"/>
</dbReference>
<sequence>MIIDLRRRKERLLSEGMFQPDPVASRETWEQEISNRMEDGAFCAVLARAGMGKTAFLVQMALSQMLGHEDVLHVSLHEPIAKVTLWYEELFEKKFRQESLQNSRRIWDNLLPHRFIMTFRVDRFSIPRLEERLNDLLVQGIFRPRTLFLDGWQSNSINRTELHELKAFAKSHNLRVWLSVHIHRPDSEEGDSYPAFLKNSDDLFELIMQMEDSGLQIQMNPIKDVTGILHTWSMKMDPVTLLVSAEKVSGLC</sequence>
<dbReference type="EMBL" id="CP000252">
    <property type="protein sequence ID" value="ABC77329.1"/>
    <property type="molecule type" value="Genomic_DNA"/>
</dbReference>
<dbReference type="RefSeq" id="WP_011417351.1">
    <property type="nucleotide sequence ID" value="NC_007759.1"/>
</dbReference>
<evidence type="ECO:0000313" key="2">
    <source>
        <dbReference type="Proteomes" id="UP000001933"/>
    </source>
</evidence>
<dbReference type="HOGENOM" id="CLU_103376_0_0_7"/>
<protein>
    <submittedName>
        <fullName evidence="1">Hypothetical cytosolic protein</fullName>
    </submittedName>
</protein>
<accession>Q2LTB8</accession>
<dbReference type="AlphaFoldDB" id="Q2LTB8"/>
<dbReference type="STRING" id="56780.SYN_01573"/>
<dbReference type="SUPFAM" id="SSF52540">
    <property type="entry name" value="P-loop containing nucleoside triphosphate hydrolases"/>
    <property type="match status" value="1"/>
</dbReference>
<gene>
    <name evidence="1" type="ORF">SYN_01573</name>
</gene>
<dbReference type="KEGG" id="sat:SYN_01573"/>
<dbReference type="eggNOG" id="COG0467">
    <property type="taxonomic scope" value="Bacteria"/>
</dbReference>
<keyword evidence="2" id="KW-1185">Reference proteome</keyword>